<evidence type="ECO:0000256" key="1">
    <source>
        <dbReference type="SAM" id="MobiDB-lite"/>
    </source>
</evidence>
<keyword evidence="3" id="KW-1185">Reference proteome</keyword>
<comment type="caution">
    <text evidence="2">The sequence shown here is derived from an EMBL/GenBank/DDBJ whole genome shotgun (WGS) entry which is preliminary data.</text>
</comment>
<dbReference type="EMBL" id="BPLQ01010462">
    <property type="protein sequence ID" value="GIY50875.1"/>
    <property type="molecule type" value="Genomic_DNA"/>
</dbReference>
<gene>
    <name evidence="2" type="ORF">CDAR_556591</name>
</gene>
<dbReference type="Proteomes" id="UP001054837">
    <property type="component" value="Unassembled WGS sequence"/>
</dbReference>
<evidence type="ECO:0000313" key="3">
    <source>
        <dbReference type="Proteomes" id="UP001054837"/>
    </source>
</evidence>
<proteinExistence type="predicted"/>
<dbReference type="AlphaFoldDB" id="A0AAV4TX58"/>
<accession>A0AAV4TX58</accession>
<sequence length="226" mass="25630">MLDAQQDVLQDGCRGICSAISSPETTERWGFGGNGKAIKSDECEREKLYFNCLMVMDLPEIDLGLKRFEFRCKSKGQNSTENRNQKSAPVTSSTLNIDREPVEVPDNRRILERTIRKGTNFNSPFLPFGTERIRTKRKGIKESRNLHPLMIPCTRNTRTCSRTGVVGSAPQLVLRKLQKDGDLVEMGKQLSRMNARGKRLDFNCAMVVDVPEIGLGLKRFEFRCEV</sequence>
<feature type="region of interest" description="Disordered" evidence="1">
    <location>
        <begin position="76"/>
        <end position="98"/>
    </location>
</feature>
<name>A0AAV4TX58_9ARAC</name>
<reference evidence="2 3" key="1">
    <citation type="submission" date="2021-06" db="EMBL/GenBank/DDBJ databases">
        <title>Caerostris darwini draft genome.</title>
        <authorList>
            <person name="Kono N."/>
            <person name="Arakawa K."/>
        </authorList>
    </citation>
    <scope>NUCLEOTIDE SEQUENCE [LARGE SCALE GENOMIC DNA]</scope>
</reference>
<organism evidence="2 3">
    <name type="scientific">Caerostris darwini</name>
    <dbReference type="NCBI Taxonomy" id="1538125"/>
    <lineage>
        <taxon>Eukaryota</taxon>
        <taxon>Metazoa</taxon>
        <taxon>Ecdysozoa</taxon>
        <taxon>Arthropoda</taxon>
        <taxon>Chelicerata</taxon>
        <taxon>Arachnida</taxon>
        <taxon>Araneae</taxon>
        <taxon>Araneomorphae</taxon>
        <taxon>Entelegynae</taxon>
        <taxon>Araneoidea</taxon>
        <taxon>Araneidae</taxon>
        <taxon>Caerostris</taxon>
    </lineage>
</organism>
<protein>
    <submittedName>
        <fullName evidence="2">Uncharacterized protein</fullName>
    </submittedName>
</protein>
<feature type="compositionally biased region" description="Polar residues" evidence="1">
    <location>
        <begin position="76"/>
        <end position="96"/>
    </location>
</feature>
<evidence type="ECO:0000313" key="2">
    <source>
        <dbReference type="EMBL" id="GIY50875.1"/>
    </source>
</evidence>